<evidence type="ECO:0000256" key="1">
    <source>
        <dbReference type="ARBA" id="ARBA00004141"/>
    </source>
</evidence>
<proteinExistence type="inferred from homology"/>
<protein>
    <submittedName>
        <fullName evidence="8">Uncharacterized protein</fullName>
    </submittedName>
</protein>
<evidence type="ECO:0000256" key="6">
    <source>
        <dbReference type="SAM" id="MobiDB-lite"/>
    </source>
</evidence>
<organism evidence="8">
    <name type="scientific">Dunaliella tertiolecta</name>
    <name type="common">Green alga</name>
    <dbReference type="NCBI Taxonomy" id="3047"/>
    <lineage>
        <taxon>Eukaryota</taxon>
        <taxon>Viridiplantae</taxon>
        <taxon>Chlorophyta</taxon>
        <taxon>core chlorophytes</taxon>
        <taxon>Chlorophyceae</taxon>
        <taxon>CS clade</taxon>
        <taxon>Chlamydomonadales</taxon>
        <taxon>Dunaliellaceae</taxon>
        <taxon>Dunaliella</taxon>
    </lineage>
</organism>
<gene>
    <name evidence="8" type="ORF">DTER00134_LOCUS9574</name>
</gene>
<evidence type="ECO:0000256" key="5">
    <source>
        <dbReference type="ARBA" id="ARBA00049660"/>
    </source>
</evidence>
<keyword evidence="4 7" id="KW-0472">Membrane</keyword>
<evidence type="ECO:0000256" key="3">
    <source>
        <dbReference type="ARBA" id="ARBA00022989"/>
    </source>
</evidence>
<dbReference type="AlphaFoldDB" id="A0A7S3QVS4"/>
<evidence type="ECO:0000313" key="8">
    <source>
        <dbReference type="EMBL" id="CAE0494501.1"/>
    </source>
</evidence>
<feature type="compositionally biased region" description="Basic and acidic residues" evidence="6">
    <location>
        <begin position="1"/>
        <end position="11"/>
    </location>
</feature>
<dbReference type="PANTHER" id="PTHR30520">
    <property type="entry name" value="FORMATE TRANSPORTER-RELATED"/>
    <property type="match status" value="1"/>
</dbReference>
<evidence type="ECO:0000256" key="4">
    <source>
        <dbReference type="ARBA" id="ARBA00023136"/>
    </source>
</evidence>
<keyword evidence="3 7" id="KW-1133">Transmembrane helix</keyword>
<name>A0A7S3QVS4_DUNTE</name>
<accession>A0A7S3QVS4</accession>
<feature type="transmembrane region" description="Helical" evidence="7">
    <location>
        <begin position="229"/>
        <end position="249"/>
    </location>
</feature>
<comment type="subcellular location">
    <subcellularLocation>
        <location evidence="1">Membrane</location>
        <topology evidence="1">Multi-pass membrane protein</topology>
    </subcellularLocation>
</comment>
<dbReference type="GO" id="GO:0005886">
    <property type="term" value="C:plasma membrane"/>
    <property type="evidence" value="ECO:0007669"/>
    <property type="project" value="TreeGrafter"/>
</dbReference>
<keyword evidence="2 7" id="KW-0812">Transmembrane</keyword>
<dbReference type="InterPro" id="IPR000292">
    <property type="entry name" value="For/NO2_transpt"/>
</dbReference>
<dbReference type="Gene3D" id="1.20.1080.10">
    <property type="entry name" value="Glycerol uptake facilitator protein"/>
    <property type="match status" value="1"/>
</dbReference>
<sequence length="423" mass="44698">MSQVEDSEHPHGAQQGRVPTCENTLYSSPCSPPPTSVSSSGPHDFAGKSEQEGVGASLAGRKVGTQDNWRDGEGPPSPAINRAMSPPEPLKVPAACAPDAGSKTKASMILSPPEIYREIARTGGEKCKFPFYKLAYLSILAGAYIGFGFATALLVAGTMNQAPSNPDKSQVNVGVYRLVVGFFSFPFSLAMVLLNGGELWTSMPMYSMCALYEGKCSVLDVLRVNVISWCGNFAGAGLQCGLFIASGVFDGEESRHLLFLVEEKVSAGFGRIFVKAILAMWLVGLAVWQGNAAQDLTGKAIGVFMPTSIFGALGLENATANMFLYPIGTYYGANITAGQFVADGIVAVTLGNIVATAFMVATSYATIYGRIPVLVESTAQKVLSVKDAPKTEPECWEPGTAQVSVRGECSLQHPASQRCEGCV</sequence>
<feature type="transmembrane region" description="Helical" evidence="7">
    <location>
        <begin position="175"/>
        <end position="194"/>
    </location>
</feature>
<reference evidence="8" key="1">
    <citation type="submission" date="2021-01" db="EMBL/GenBank/DDBJ databases">
        <authorList>
            <person name="Corre E."/>
            <person name="Pelletier E."/>
            <person name="Niang G."/>
            <person name="Scheremetjew M."/>
            <person name="Finn R."/>
            <person name="Kale V."/>
            <person name="Holt S."/>
            <person name="Cochrane G."/>
            <person name="Meng A."/>
            <person name="Brown T."/>
            <person name="Cohen L."/>
        </authorList>
    </citation>
    <scope>NUCLEOTIDE SEQUENCE</scope>
    <source>
        <strain evidence="8">CCMP1320</strain>
    </source>
</reference>
<dbReference type="GO" id="GO:0015499">
    <property type="term" value="F:formate transmembrane transporter activity"/>
    <property type="evidence" value="ECO:0007669"/>
    <property type="project" value="TreeGrafter"/>
</dbReference>
<feature type="transmembrane region" description="Helical" evidence="7">
    <location>
        <begin position="345"/>
        <end position="367"/>
    </location>
</feature>
<dbReference type="InterPro" id="IPR023271">
    <property type="entry name" value="Aquaporin-like"/>
</dbReference>
<feature type="transmembrane region" description="Helical" evidence="7">
    <location>
        <begin position="134"/>
        <end position="155"/>
    </location>
</feature>
<dbReference type="EMBL" id="HBIP01016384">
    <property type="protein sequence ID" value="CAE0494501.1"/>
    <property type="molecule type" value="Transcribed_RNA"/>
</dbReference>
<dbReference type="PANTHER" id="PTHR30520:SF6">
    <property type="entry name" value="FORMATE_NITRATE FAMILY TRANSPORTER (EUROFUNG)"/>
    <property type="match status" value="1"/>
</dbReference>
<feature type="transmembrane region" description="Helical" evidence="7">
    <location>
        <begin position="300"/>
        <end position="325"/>
    </location>
</feature>
<feature type="region of interest" description="Disordered" evidence="6">
    <location>
        <begin position="1"/>
        <end position="88"/>
    </location>
</feature>
<evidence type="ECO:0000256" key="2">
    <source>
        <dbReference type="ARBA" id="ARBA00022692"/>
    </source>
</evidence>
<comment type="similarity">
    <text evidence="5">Belongs to the FNT transporter (TC 1.A.16) family.</text>
</comment>
<dbReference type="Pfam" id="PF01226">
    <property type="entry name" value="Form_Nir_trans"/>
    <property type="match status" value="1"/>
</dbReference>
<feature type="transmembrane region" description="Helical" evidence="7">
    <location>
        <begin position="269"/>
        <end position="288"/>
    </location>
</feature>
<evidence type="ECO:0000256" key="7">
    <source>
        <dbReference type="SAM" id="Phobius"/>
    </source>
</evidence>